<feature type="transmembrane region" description="Helical" evidence="4">
    <location>
        <begin position="62"/>
        <end position="81"/>
    </location>
</feature>
<dbReference type="InterPro" id="IPR046335">
    <property type="entry name" value="LacI/GalR-like_sensor"/>
</dbReference>
<dbReference type="SUPFAM" id="SSF53822">
    <property type="entry name" value="Periplasmic binding protein-like I"/>
    <property type="match status" value="1"/>
</dbReference>
<name>A0A4P8IEG8_9FIRM</name>
<gene>
    <name evidence="6" type="ORF">AR1Y2_0749</name>
</gene>
<keyword evidence="7" id="KW-1185">Reference proteome</keyword>
<keyword evidence="3" id="KW-0804">Transcription</keyword>
<keyword evidence="1" id="KW-0805">Transcription regulation</keyword>
<dbReference type="PANTHER" id="PTHR30146:SF109">
    <property type="entry name" value="HTH-TYPE TRANSCRIPTIONAL REGULATOR GALS"/>
    <property type="match status" value="1"/>
</dbReference>
<dbReference type="PANTHER" id="PTHR30146">
    <property type="entry name" value="LACI-RELATED TRANSCRIPTIONAL REPRESSOR"/>
    <property type="match status" value="1"/>
</dbReference>
<dbReference type="RefSeq" id="WP_137327776.1">
    <property type="nucleotide sequence ID" value="NZ_CP040058.1"/>
</dbReference>
<keyword evidence="4" id="KW-1133">Transmembrane helix</keyword>
<dbReference type="Gene3D" id="1.10.260.40">
    <property type="entry name" value="lambda repressor-like DNA-binding domains"/>
    <property type="match status" value="1"/>
</dbReference>
<dbReference type="GO" id="GO:0003700">
    <property type="term" value="F:DNA-binding transcription factor activity"/>
    <property type="evidence" value="ECO:0007669"/>
    <property type="project" value="TreeGrafter"/>
</dbReference>
<evidence type="ECO:0000256" key="1">
    <source>
        <dbReference type="ARBA" id="ARBA00023015"/>
    </source>
</evidence>
<evidence type="ECO:0000313" key="6">
    <source>
        <dbReference type="EMBL" id="QCP34203.1"/>
    </source>
</evidence>
<sequence>MASKKKITTKDIANYANVSQSAVSMILNQKSNVSFSEETRKKVLNAAKELGYEKKKKKDTQLIGLSKVIVIMCPFLSNHYYSILVHSITERAHDYGYVTFVAPTLRNPNTEQFYLNMIKDFDASGIVYLYPTSWLDDVNQLSKQIPVINIGDKNDDIMFDSIHVSSTKPAYLVAEHLLSLGHRKITYVSTPMSTIERSRSKRFEGLKKAFYEHGFDPGNVTCRSVSTGEYNTLSPNMLEYSCGFNLTKEILTEGTDSTAFVAYNDMVALGILDALFDMKYKVPNDFSVCGFDNIPMADMRRISLTSVEHSIEAKGREAVDIIVRHRESQSKNKPRSFVTKLEFEPFIVKRKSTGKARNT</sequence>
<protein>
    <recommendedName>
        <fullName evidence="5">HTH lacI-type domain-containing protein</fullName>
    </recommendedName>
</protein>
<dbReference type="InterPro" id="IPR000843">
    <property type="entry name" value="HTH_LacI"/>
</dbReference>
<organism evidence="6 7">
    <name type="scientific">Anaerostipes rhamnosivorans</name>
    <dbReference type="NCBI Taxonomy" id="1229621"/>
    <lineage>
        <taxon>Bacteria</taxon>
        <taxon>Bacillati</taxon>
        <taxon>Bacillota</taxon>
        <taxon>Clostridia</taxon>
        <taxon>Lachnospirales</taxon>
        <taxon>Lachnospiraceae</taxon>
        <taxon>Anaerostipes</taxon>
    </lineage>
</organism>
<dbReference type="CDD" id="cd06267">
    <property type="entry name" value="PBP1_LacI_sugar_binding-like"/>
    <property type="match status" value="1"/>
</dbReference>
<evidence type="ECO:0000256" key="2">
    <source>
        <dbReference type="ARBA" id="ARBA00023125"/>
    </source>
</evidence>
<dbReference type="AlphaFoldDB" id="A0A4P8IEG8"/>
<evidence type="ECO:0000313" key="7">
    <source>
        <dbReference type="Proteomes" id="UP000298653"/>
    </source>
</evidence>
<dbReference type="CDD" id="cd01392">
    <property type="entry name" value="HTH_LacI"/>
    <property type="match status" value="1"/>
</dbReference>
<keyword evidence="4" id="KW-0812">Transmembrane</keyword>
<dbReference type="GO" id="GO:0000976">
    <property type="term" value="F:transcription cis-regulatory region binding"/>
    <property type="evidence" value="ECO:0007669"/>
    <property type="project" value="TreeGrafter"/>
</dbReference>
<reference evidence="6 7" key="1">
    <citation type="submission" date="2019-05" db="EMBL/GenBank/DDBJ databases">
        <title>Complete genome sequencing of Anaerostipes rhamnosivorans.</title>
        <authorList>
            <person name="Bui T.P.N."/>
            <person name="de Vos W.M."/>
        </authorList>
    </citation>
    <scope>NUCLEOTIDE SEQUENCE [LARGE SCALE GENOMIC DNA]</scope>
    <source>
        <strain evidence="6 7">1y2</strain>
    </source>
</reference>
<dbReference type="OrthoDB" id="9775106at2"/>
<dbReference type="SMART" id="SM00354">
    <property type="entry name" value="HTH_LACI"/>
    <property type="match status" value="1"/>
</dbReference>
<keyword evidence="4" id="KW-0472">Membrane</keyword>
<evidence type="ECO:0000256" key="3">
    <source>
        <dbReference type="ARBA" id="ARBA00023163"/>
    </source>
</evidence>
<dbReference type="Pfam" id="PF13377">
    <property type="entry name" value="Peripla_BP_3"/>
    <property type="match status" value="1"/>
</dbReference>
<dbReference type="EMBL" id="CP040058">
    <property type="protein sequence ID" value="QCP34203.1"/>
    <property type="molecule type" value="Genomic_DNA"/>
</dbReference>
<evidence type="ECO:0000259" key="5">
    <source>
        <dbReference type="PROSITE" id="PS50932"/>
    </source>
</evidence>
<dbReference type="Gene3D" id="3.40.50.2300">
    <property type="match status" value="2"/>
</dbReference>
<dbReference type="SUPFAM" id="SSF47413">
    <property type="entry name" value="lambda repressor-like DNA-binding domains"/>
    <property type="match status" value="1"/>
</dbReference>
<feature type="domain" description="HTH lacI-type" evidence="5">
    <location>
        <begin position="7"/>
        <end position="52"/>
    </location>
</feature>
<dbReference type="Pfam" id="PF00356">
    <property type="entry name" value="LacI"/>
    <property type="match status" value="1"/>
</dbReference>
<dbReference type="InterPro" id="IPR028082">
    <property type="entry name" value="Peripla_BP_I"/>
</dbReference>
<keyword evidence="2" id="KW-0238">DNA-binding</keyword>
<dbReference type="Proteomes" id="UP000298653">
    <property type="component" value="Chromosome"/>
</dbReference>
<dbReference type="KEGG" id="arf:AR1Y2_0749"/>
<accession>A0A4P8IEG8</accession>
<dbReference type="PROSITE" id="PS50932">
    <property type="entry name" value="HTH_LACI_2"/>
    <property type="match status" value="1"/>
</dbReference>
<proteinExistence type="predicted"/>
<dbReference type="InterPro" id="IPR010982">
    <property type="entry name" value="Lambda_DNA-bd_dom_sf"/>
</dbReference>
<evidence type="ECO:0000256" key="4">
    <source>
        <dbReference type="SAM" id="Phobius"/>
    </source>
</evidence>